<feature type="repeat" description="WD" evidence="3">
    <location>
        <begin position="635"/>
        <end position="669"/>
    </location>
</feature>
<keyword evidence="7" id="KW-1185">Reference proteome</keyword>
<dbReference type="InterPro" id="IPR029030">
    <property type="entry name" value="Caspase-like_dom_sf"/>
</dbReference>
<dbReference type="SUPFAM" id="SSF50978">
    <property type="entry name" value="WD40 repeat-like"/>
    <property type="match status" value="1"/>
</dbReference>
<organism evidence="6 7">
    <name type="scientific">Dactylosporangium cerinum</name>
    <dbReference type="NCBI Taxonomy" id="1434730"/>
    <lineage>
        <taxon>Bacteria</taxon>
        <taxon>Bacillati</taxon>
        <taxon>Actinomycetota</taxon>
        <taxon>Actinomycetes</taxon>
        <taxon>Micromonosporales</taxon>
        <taxon>Micromonosporaceae</taxon>
        <taxon>Dactylosporangium</taxon>
    </lineage>
</organism>
<dbReference type="InterPro" id="IPR015943">
    <property type="entry name" value="WD40/YVTN_repeat-like_dom_sf"/>
</dbReference>
<dbReference type="InterPro" id="IPR011600">
    <property type="entry name" value="Pept_C14_caspase"/>
</dbReference>
<dbReference type="Pfam" id="PF00400">
    <property type="entry name" value="WD40"/>
    <property type="match status" value="7"/>
</dbReference>
<dbReference type="Pfam" id="PF00656">
    <property type="entry name" value="Peptidase_C14"/>
    <property type="match status" value="1"/>
</dbReference>
<sequence>MPAAPELPGPRMALVVASTGYTDPAFTQLRSPARDAADMVDVLADPDVGGFTVTPVLDQPEHEIRRAVDAFLAGRGVDDLVVVYLSGHGVLDARGRLYFAAKDTVRDRLSSTAVESAWLLDRLEECRARRQVLILDCCFSGAFAQTKGGAEVDLERRLVGAGRGRAVLTASRAGEYSYEGTPLPGAAVGGSVFTAALVDGLRSGAADRDGDGYISVEDAYAHAADQVRAAGGTQSPQRWLYGAEGEIVLARNPRGAAVTPAVLPEALQLSLDSPYPDIRRAAVATLGTWLTATDPGQVLAAQQALHLVAAHDSPTVATAARDLLRTAEPTPPPTPAPTADRRIDSSGPGPSPEDDAARGAIPRRCLRTIEGHSRWMFAKAKPVNTVAFSPDGRLLASGGDDNMVRLWNPSTGQPVGQPLTGHTGLVYSVAFSPDGHLLASGGKDSKVRLWNPTTGQPVGQPLTGHAGEVNSVAFSPDGDLLASASGGYDKTVRLWNPTTGQPVGQPLTGHTHWVYSVAFSPDGHLLASASLDGTVRLWNPTTGLPIGQPLTGHTGFVYSVAFSPDGHVLASASRDATVRLWNPTTGQPVGQPLTGHTGLVYSVAFSPDGHLLASGGDNTVRLWNPTTGQPIGQPLTGHAGEVNSVAFSPDGDLLASASEDKSIRIWGAA</sequence>
<dbReference type="CDD" id="cd00200">
    <property type="entry name" value="WD40"/>
    <property type="match status" value="1"/>
</dbReference>
<feature type="repeat" description="WD" evidence="3">
    <location>
        <begin position="462"/>
        <end position="505"/>
    </location>
</feature>
<evidence type="ECO:0000256" key="1">
    <source>
        <dbReference type="ARBA" id="ARBA00022574"/>
    </source>
</evidence>
<dbReference type="NCBIfam" id="NF047832">
    <property type="entry name" value="caspase_w_EACC1"/>
    <property type="match status" value="1"/>
</dbReference>
<gene>
    <name evidence="6" type="ORF">ACFPIJ_51950</name>
</gene>
<dbReference type="SMART" id="SM00320">
    <property type="entry name" value="WD40"/>
    <property type="match status" value="7"/>
</dbReference>
<dbReference type="PROSITE" id="PS50294">
    <property type="entry name" value="WD_REPEATS_REGION"/>
    <property type="match status" value="7"/>
</dbReference>
<dbReference type="Gene3D" id="3.40.50.1460">
    <property type="match status" value="1"/>
</dbReference>
<feature type="domain" description="Peptidase C14 caspase" evidence="5">
    <location>
        <begin position="11"/>
        <end position="237"/>
    </location>
</feature>
<accession>A0ABV9WGH2</accession>
<dbReference type="RefSeq" id="WP_380126943.1">
    <property type="nucleotide sequence ID" value="NZ_JBHSIU010000098.1"/>
</dbReference>
<dbReference type="Proteomes" id="UP001595912">
    <property type="component" value="Unassembled WGS sequence"/>
</dbReference>
<evidence type="ECO:0000256" key="2">
    <source>
        <dbReference type="ARBA" id="ARBA00022737"/>
    </source>
</evidence>
<feature type="repeat" description="WD" evidence="3">
    <location>
        <begin position="376"/>
        <end position="417"/>
    </location>
</feature>
<proteinExistence type="predicted"/>
<dbReference type="InterPro" id="IPR020472">
    <property type="entry name" value="WD40_PAC1"/>
</dbReference>
<name>A0ABV9WGH2_9ACTN</name>
<dbReference type="PROSITE" id="PS50082">
    <property type="entry name" value="WD_REPEATS_2"/>
    <property type="match status" value="7"/>
</dbReference>
<dbReference type="EMBL" id="JBHSIU010000098">
    <property type="protein sequence ID" value="MFC5006324.1"/>
    <property type="molecule type" value="Genomic_DNA"/>
</dbReference>
<feature type="region of interest" description="Disordered" evidence="4">
    <location>
        <begin position="325"/>
        <end position="362"/>
    </location>
</feature>
<comment type="caution">
    <text evidence="6">The sequence shown here is derived from an EMBL/GenBank/DDBJ whole genome shotgun (WGS) entry which is preliminary data.</text>
</comment>
<feature type="repeat" description="WD" evidence="3">
    <location>
        <begin position="507"/>
        <end position="539"/>
    </location>
</feature>
<evidence type="ECO:0000313" key="7">
    <source>
        <dbReference type="Proteomes" id="UP001595912"/>
    </source>
</evidence>
<feature type="repeat" description="WD" evidence="3">
    <location>
        <begin position="593"/>
        <end position="633"/>
    </location>
</feature>
<feature type="repeat" description="WD" evidence="3">
    <location>
        <begin position="419"/>
        <end position="460"/>
    </location>
</feature>
<dbReference type="PANTHER" id="PTHR44129">
    <property type="entry name" value="WD REPEAT-CONTAINING PROTEIN POP1"/>
    <property type="match status" value="1"/>
</dbReference>
<dbReference type="InterPro" id="IPR036322">
    <property type="entry name" value="WD40_repeat_dom_sf"/>
</dbReference>
<evidence type="ECO:0000256" key="3">
    <source>
        <dbReference type="PROSITE-ProRule" id="PRU00221"/>
    </source>
</evidence>
<dbReference type="Gene3D" id="2.130.10.10">
    <property type="entry name" value="YVTN repeat-like/Quinoprotein amine dehydrogenase"/>
    <property type="match status" value="3"/>
</dbReference>
<dbReference type="InterPro" id="IPR001680">
    <property type="entry name" value="WD40_rpt"/>
</dbReference>
<evidence type="ECO:0000256" key="4">
    <source>
        <dbReference type="SAM" id="MobiDB-lite"/>
    </source>
</evidence>
<dbReference type="InterPro" id="IPR050349">
    <property type="entry name" value="WD_LIS1/nudF_dynein_reg"/>
</dbReference>
<evidence type="ECO:0000259" key="5">
    <source>
        <dbReference type="Pfam" id="PF00656"/>
    </source>
</evidence>
<dbReference type="PRINTS" id="PR00320">
    <property type="entry name" value="GPROTEINBRPT"/>
</dbReference>
<protein>
    <submittedName>
        <fullName evidence="6">Caspase family protein</fullName>
    </submittedName>
</protein>
<keyword evidence="2" id="KW-0677">Repeat</keyword>
<evidence type="ECO:0000313" key="6">
    <source>
        <dbReference type="EMBL" id="MFC5006324.1"/>
    </source>
</evidence>
<reference evidence="7" key="1">
    <citation type="journal article" date="2019" name="Int. J. Syst. Evol. Microbiol.">
        <title>The Global Catalogue of Microorganisms (GCM) 10K type strain sequencing project: providing services to taxonomists for standard genome sequencing and annotation.</title>
        <authorList>
            <consortium name="The Broad Institute Genomics Platform"/>
            <consortium name="The Broad Institute Genome Sequencing Center for Infectious Disease"/>
            <person name="Wu L."/>
            <person name="Ma J."/>
        </authorList>
    </citation>
    <scope>NUCLEOTIDE SEQUENCE [LARGE SCALE GENOMIC DNA]</scope>
    <source>
        <strain evidence="7">CGMCC 4.7152</strain>
    </source>
</reference>
<feature type="repeat" description="WD" evidence="3">
    <location>
        <begin position="550"/>
        <end position="591"/>
    </location>
</feature>
<keyword evidence="1 3" id="KW-0853">WD repeat</keyword>
<dbReference type="SUPFAM" id="SSF52129">
    <property type="entry name" value="Caspase-like"/>
    <property type="match status" value="1"/>
</dbReference>